<accession>A0A5N8XZW4</accession>
<protein>
    <submittedName>
        <fullName evidence="2">MoxR family ATPase</fullName>
    </submittedName>
</protein>
<keyword evidence="3" id="KW-1185">Reference proteome</keyword>
<evidence type="ECO:0000313" key="2">
    <source>
        <dbReference type="EMBL" id="MPY64910.1"/>
    </source>
</evidence>
<evidence type="ECO:0000313" key="3">
    <source>
        <dbReference type="Proteomes" id="UP000400924"/>
    </source>
</evidence>
<feature type="region of interest" description="Disordered" evidence="1">
    <location>
        <begin position="1"/>
        <end position="23"/>
    </location>
</feature>
<dbReference type="Proteomes" id="UP000400924">
    <property type="component" value="Unassembled WGS sequence"/>
</dbReference>
<sequence>MTEYEYEHERETVGADGTGSHTSWRFFHATGAAPTGEPPALPP</sequence>
<feature type="non-terminal residue" evidence="2">
    <location>
        <position position="43"/>
    </location>
</feature>
<dbReference type="EMBL" id="VJZC01000998">
    <property type="protein sequence ID" value="MPY64910.1"/>
    <property type="molecule type" value="Genomic_DNA"/>
</dbReference>
<reference evidence="2 3" key="1">
    <citation type="submission" date="2019-07" db="EMBL/GenBank/DDBJ databases">
        <title>New species of Amycolatopsis and Streptomyces.</title>
        <authorList>
            <person name="Duangmal K."/>
            <person name="Teo W.F.A."/>
            <person name="Lipun K."/>
        </authorList>
    </citation>
    <scope>NUCLEOTIDE SEQUENCE [LARGE SCALE GENOMIC DNA]</scope>
    <source>
        <strain evidence="2 3">NBRC 106415</strain>
    </source>
</reference>
<dbReference type="AlphaFoldDB" id="A0A5N8XZW4"/>
<comment type="caution">
    <text evidence="2">The sequence shown here is derived from an EMBL/GenBank/DDBJ whole genome shotgun (WGS) entry which is preliminary data.</text>
</comment>
<evidence type="ECO:0000256" key="1">
    <source>
        <dbReference type="SAM" id="MobiDB-lite"/>
    </source>
</evidence>
<feature type="compositionally biased region" description="Basic and acidic residues" evidence="1">
    <location>
        <begin position="1"/>
        <end position="13"/>
    </location>
</feature>
<gene>
    <name evidence="2" type="ORF">FNH08_49545</name>
</gene>
<name>A0A5N8XZW4_9ACTN</name>
<organism evidence="2 3">
    <name type="scientific">Streptomyces spongiae</name>
    <dbReference type="NCBI Taxonomy" id="565072"/>
    <lineage>
        <taxon>Bacteria</taxon>
        <taxon>Bacillati</taxon>
        <taxon>Actinomycetota</taxon>
        <taxon>Actinomycetes</taxon>
        <taxon>Kitasatosporales</taxon>
        <taxon>Streptomycetaceae</taxon>
        <taxon>Streptomyces</taxon>
    </lineage>
</organism>
<proteinExistence type="predicted"/>